<sequence length="568" mass="59875">MPKPIQCIGDNVSLTTVTIISPEAANGRNVAALGVVRALASTQKTGVFRPAVCKKETFTQTLLDAANVGETIEQARGVCPKRARHDKNGSRADIVAAYETTVAAIDTEAMVIVGTDHSCVNDPETFAFNADVAADLQSPVFLAVCTINRTPEQVRETIKACTATVEEHGSAVLGVFVTGADEEQIPDLKAFFADADVPTWVLPKVDFEEDDAAEKAAEAFARNVPASEVHAALEAPFKAPVTPYAFQYGLLGKAKAVRKTIVLPEGAEDRIIAAADYLLERDIVDLIIVGDKEAILARGEELGLNSLGKAKFQAMDDETVLAPMVAKLCELRAKKGMTEEQARKQLTDASYFGTMLVVLGKADGLVSGSVNSTANTVRPALQVIKTKPGASLVSGSFLMCFKDHIAVFADCAINLNPNAEQLADIAIQSAETAAAFGLEPKVGMLSYSTLGSGRGPDVDLVEEATDLVRQKAPDLQVVGSVQFDAAWSPTVAATKAKGNDVAGHVNVFVFPDLCAGNIAYKAVQRSSGAVAIGPVLQGLNKPVNDLSRGATVQDIINTVALTAVEAQR</sequence>
<dbReference type="SUPFAM" id="SSF53659">
    <property type="entry name" value="Isocitrate/Isopropylmalate dehydrogenase-like"/>
    <property type="match status" value="1"/>
</dbReference>
<reference evidence="9" key="1">
    <citation type="submission" date="2009-04" db="EMBL/GenBank/DDBJ databases">
        <authorList>
            <person name="Weinstock G."/>
            <person name="Sodergren E."/>
            <person name="Clifton S."/>
            <person name="Fulton L."/>
            <person name="Fulton B."/>
            <person name="Courtney L."/>
            <person name="Fronick C."/>
            <person name="Harrison M."/>
            <person name="Strong C."/>
            <person name="Farmer C."/>
            <person name="Delahaunty K."/>
            <person name="Markovic C."/>
            <person name="Hall O."/>
            <person name="Minx P."/>
            <person name="Tomlinson C."/>
            <person name="Mitreva M."/>
            <person name="Nelson J."/>
            <person name="Hou S."/>
            <person name="Wollam A."/>
            <person name="Pepin K.H."/>
            <person name="Johnson M."/>
            <person name="Bhonagiri V."/>
            <person name="Nash W.E."/>
            <person name="Warren W."/>
            <person name="Chinwalla A."/>
            <person name="Mardis E.R."/>
            <person name="Wilson R.K."/>
        </authorList>
    </citation>
    <scope>NUCLEOTIDE SEQUENCE [LARGE SCALE GENOMIC DNA]</scope>
    <source>
        <strain evidence="9">DSM 20098</strain>
    </source>
</reference>
<dbReference type="EC" id="2.3.1.8" evidence="3"/>
<evidence type="ECO:0000256" key="3">
    <source>
        <dbReference type="ARBA" id="ARBA00012707"/>
    </source>
</evidence>
<keyword evidence="5 9" id="KW-0808">Transferase</keyword>
<evidence type="ECO:0000256" key="6">
    <source>
        <dbReference type="ARBA" id="ARBA00023315"/>
    </source>
</evidence>
<organism evidence="9 10">
    <name type="scientific">Bifidobacterium angulatum DSM 20098 = JCM 7096</name>
    <dbReference type="NCBI Taxonomy" id="518635"/>
    <lineage>
        <taxon>Bacteria</taxon>
        <taxon>Bacillati</taxon>
        <taxon>Actinomycetota</taxon>
        <taxon>Actinomycetes</taxon>
        <taxon>Bifidobacteriales</taxon>
        <taxon>Bifidobacteriaceae</taxon>
        <taxon>Bifidobacterium</taxon>
    </lineage>
</organism>
<evidence type="ECO:0000256" key="2">
    <source>
        <dbReference type="ARBA" id="ARBA00004989"/>
    </source>
</evidence>
<dbReference type="NCBIfam" id="NF007233">
    <property type="entry name" value="PRK09653.1"/>
    <property type="match status" value="1"/>
</dbReference>
<dbReference type="InterPro" id="IPR004614">
    <property type="entry name" value="P_AcTrfase"/>
</dbReference>
<dbReference type="Pfam" id="PF13500">
    <property type="entry name" value="AAA_26"/>
    <property type="match status" value="1"/>
</dbReference>
<evidence type="ECO:0000256" key="4">
    <source>
        <dbReference type="ARBA" id="ARBA00021528"/>
    </source>
</evidence>
<dbReference type="PATRIC" id="fig|518635.7.peg.1017"/>
<name>C4FFJ0_9BIFI</name>
<dbReference type="Gene3D" id="3.40.50.10750">
    <property type="entry name" value="Isocitrate/Isopropylmalate dehydrogenase-like"/>
    <property type="match status" value="1"/>
</dbReference>
<dbReference type="GO" id="GO:0008959">
    <property type="term" value="F:phosphate acetyltransferase activity"/>
    <property type="evidence" value="ECO:0007669"/>
    <property type="project" value="UniProtKB-EC"/>
</dbReference>
<dbReference type="InterPro" id="IPR050500">
    <property type="entry name" value="Phos_Acetyltrans/Butyryltrans"/>
</dbReference>
<evidence type="ECO:0000313" key="10">
    <source>
        <dbReference type="Proteomes" id="UP000006408"/>
    </source>
</evidence>
<comment type="caution">
    <text evidence="9">The sequence shown here is derived from an EMBL/GenBank/DDBJ whole genome shotgun (WGS) entry which is preliminary data.</text>
</comment>
<dbReference type="HOGENOM" id="CLU_019723_3_2_11"/>
<dbReference type="STRING" id="1683.Bang102_007185"/>
<comment type="pathway">
    <text evidence="2">Metabolic intermediate biosynthesis; acetyl-CoA biosynthesis; acetyl-CoA from acetate: step 2/2.</text>
</comment>
<evidence type="ECO:0000256" key="7">
    <source>
        <dbReference type="ARBA" id="ARBA00031108"/>
    </source>
</evidence>
<dbReference type="eggNOG" id="COG0280">
    <property type="taxonomic scope" value="Bacteria"/>
</dbReference>
<dbReference type="PANTHER" id="PTHR43356:SF3">
    <property type="entry name" value="PHOSPHATE ACETYLTRANSFERASE"/>
    <property type="match status" value="1"/>
</dbReference>
<comment type="catalytic activity">
    <reaction evidence="1">
        <text>acetyl-CoA + phosphate = acetyl phosphate + CoA</text>
        <dbReference type="Rhea" id="RHEA:19521"/>
        <dbReference type="ChEBI" id="CHEBI:22191"/>
        <dbReference type="ChEBI" id="CHEBI:43474"/>
        <dbReference type="ChEBI" id="CHEBI:57287"/>
        <dbReference type="ChEBI" id="CHEBI:57288"/>
        <dbReference type="EC" id="2.3.1.8"/>
    </reaction>
</comment>
<dbReference type="NCBIfam" id="NF004167">
    <property type="entry name" value="PRK05632.1"/>
    <property type="match status" value="1"/>
</dbReference>
<keyword evidence="6 9" id="KW-0012">Acyltransferase</keyword>
<evidence type="ECO:0000259" key="8">
    <source>
        <dbReference type="Pfam" id="PF01515"/>
    </source>
</evidence>
<dbReference type="GeneID" id="42865321"/>
<evidence type="ECO:0000313" key="9">
    <source>
        <dbReference type="EMBL" id="EEP21721.1"/>
    </source>
</evidence>
<dbReference type="RefSeq" id="WP_003826696.1">
    <property type="nucleotide sequence ID" value="NZ_AP012322.1"/>
</dbReference>
<gene>
    <name evidence="9" type="primary">pta</name>
    <name evidence="9" type="ORF">BIFANG_03098</name>
</gene>
<dbReference type="InterPro" id="IPR002505">
    <property type="entry name" value="PTA_PTB"/>
</dbReference>
<accession>C4FFJ0</accession>
<dbReference type="AlphaFoldDB" id="C4FFJ0"/>
<dbReference type="InterPro" id="IPR042112">
    <property type="entry name" value="P_AcTrfase_dom2"/>
</dbReference>
<dbReference type="EMBL" id="ABYS02000004">
    <property type="protein sequence ID" value="EEP21721.1"/>
    <property type="molecule type" value="Genomic_DNA"/>
</dbReference>
<feature type="domain" description="Phosphate acetyl/butaryl transferase" evidence="8">
    <location>
        <begin position="248"/>
        <end position="563"/>
    </location>
</feature>
<dbReference type="NCBIfam" id="TIGR00651">
    <property type="entry name" value="pta"/>
    <property type="match status" value="1"/>
</dbReference>
<proteinExistence type="predicted"/>
<keyword evidence="10" id="KW-1185">Reference proteome</keyword>
<evidence type="ECO:0000256" key="5">
    <source>
        <dbReference type="ARBA" id="ARBA00022679"/>
    </source>
</evidence>
<dbReference type="Pfam" id="PF01515">
    <property type="entry name" value="PTA_PTB"/>
    <property type="match status" value="1"/>
</dbReference>
<dbReference type="InterPro" id="IPR042113">
    <property type="entry name" value="P_AcTrfase_dom1"/>
</dbReference>
<dbReference type="Proteomes" id="UP000006408">
    <property type="component" value="Unassembled WGS sequence"/>
</dbReference>
<dbReference type="Gene3D" id="3.40.50.10950">
    <property type="match status" value="1"/>
</dbReference>
<dbReference type="PANTHER" id="PTHR43356">
    <property type="entry name" value="PHOSPHATE ACETYLTRANSFERASE"/>
    <property type="match status" value="1"/>
</dbReference>
<protein>
    <recommendedName>
        <fullName evidence="4">Phosphate acetyltransferase</fullName>
        <ecNumber evidence="3">2.3.1.8</ecNumber>
    </recommendedName>
    <alternativeName>
        <fullName evidence="7">Phosphotransacetylase</fullName>
    </alternativeName>
</protein>
<evidence type="ECO:0000256" key="1">
    <source>
        <dbReference type="ARBA" id="ARBA00000705"/>
    </source>
</evidence>